<proteinExistence type="inferred from homology"/>
<evidence type="ECO:0000256" key="3">
    <source>
        <dbReference type="ARBA" id="ARBA00023125"/>
    </source>
</evidence>
<dbReference type="InterPro" id="IPR025166">
    <property type="entry name" value="Integrase_DNA_bind_dom"/>
</dbReference>
<evidence type="ECO:0000313" key="8">
    <source>
        <dbReference type="EMBL" id="KCZ97987.1"/>
    </source>
</evidence>
<dbReference type="InterPro" id="IPR013762">
    <property type="entry name" value="Integrase-like_cat_sf"/>
</dbReference>
<dbReference type="PROSITE" id="PS51900">
    <property type="entry name" value="CB"/>
    <property type="match status" value="1"/>
</dbReference>
<dbReference type="OrthoDB" id="9795573at2"/>
<dbReference type="Gene3D" id="1.10.443.10">
    <property type="entry name" value="Intergrase catalytic core"/>
    <property type="match status" value="1"/>
</dbReference>
<dbReference type="InterPro" id="IPR011010">
    <property type="entry name" value="DNA_brk_join_enz"/>
</dbReference>
<dbReference type="GO" id="GO:0003677">
    <property type="term" value="F:DNA binding"/>
    <property type="evidence" value="ECO:0007669"/>
    <property type="project" value="UniProtKB-UniRule"/>
</dbReference>
<evidence type="ECO:0000259" key="6">
    <source>
        <dbReference type="PROSITE" id="PS51898"/>
    </source>
</evidence>
<feature type="domain" description="Tyr recombinase" evidence="6">
    <location>
        <begin position="218"/>
        <end position="405"/>
    </location>
</feature>
<dbReference type="Gene3D" id="3.30.160.390">
    <property type="entry name" value="Integrase, DNA-binding domain"/>
    <property type="match status" value="1"/>
</dbReference>
<dbReference type="STRING" id="1280953.HOC_20433"/>
<dbReference type="InterPro" id="IPR050808">
    <property type="entry name" value="Phage_Integrase"/>
</dbReference>
<dbReference type="Pfam" id="PF22022">
    <property type="entry name" value="Phage_int_M"/>
    <property type="match status" value="1"/>
</dbReference>
<dbReference type="GO" id="GO:0006310">
    <property type="term" value="P:DNA recombination"/>
    <property type="evidence" value="ECO:0007669"/>
    <property type="project" value="UniProtKB-KW"/>
</dbReference>
<evidence type="ECO:0000256" key="5">
    <source>
        <dbReference type="PROSITE-ProRule" id="PRU01248"/>
    </source>
</evidence>
<dbReference type="InterPro" id="IPR038488">
    <property type="entry name" value="Integrase_DNA-bd_sf"/>
</dbReference>
<keyword evidence="2" id="KW-0229">DNA integration</keyword>
<evidence type="ECO:0000313" key="9">
    <source>
        <dbReference type="Proteomes" id="UP000024942"/>
    </source>
</evidence>
<dbReference type="AlphaFoldDB" id="A0A059G168"/>
<dbReference type="PANTHER" id="PTHR30629:SF2">
    <property type="entry name" value="PROPHAGE INTEGRASE INTS-RELATED"/>
    <property type="match status" value="1"/>
</dbReference>
<dbReference type="InterPro" id="IPR044068">
    <property type="entry name" value="CB"/>
</dbReference>
<name>A0A059G168_9PROT</name>
<dbReference type="Proteomes" id="UP000024942">
    <property type="component" value="Unassembled WGS sequence"/>
</dbReference>
<evidence type="ECO:0000256" key="4">
    <source>
        <dbReference type="ARBA" id="ARBA00023172"/>
    </source>
</evidence>
<dbReference type="RefSeq" id="WP_084146518.1">
    <property type="nucleotide sequence ID" value="NZ_ARYL01000096.1"/>
</dbReference>
<dbReference type="CDD" id="cd00801">
    <property type="entry name" value="INT_P4_C"/>
    <property type="match status" value="1"/>
</dbReference>
<keyword evidence="9" id="KW-1185">Reference proteome</keyword>
<evidence type="ECO:0000259" key="7">
    <source>
        <dbReference type="PROSITE" id="PS51900"/>
    </source>
</evidence>
<dbReference type="Pfam" id="PF13356">
    <property type="entry name" value="Arm-DNA-bind_3"/>
    <property type="match status" value="1"/>
</dbReference>
<dbReference type="SUPFAM" id="SSF56349">
    <property type="entry name" value="DNA breaking-rejoining enzymes"/>
    <property type="match status" value="1"/>
</dbReference>
<dbReference type="GO" id="GO:0015074">
    <property type="term" value="P:DNA integration"/>
    <property type="evidence" value="ECO:0007669"/>
    <property type="project" value="UniProtKB-KW"/>
</dbReference>
<organism evidence="8 9">
    <name type="scientific">Hyphomonas oceanitis SCH89</name>
    <dbReference type="NCBI Taxonomy" id="1280953"/>
    <lineage>
        <taxon>Bacteria</taxon>
        <taxon>Pseudomonadati</taxon>
        <taxon>Pseudomonadota</taxon>
        <taxon>Alphaproteobacteria</taxon>
        <taxon>Hyphomonadales</taxon>
        <taxon>Hyphomonadaceae</taxon>
        <taxon>Hyphomonas</taxon>
    </lineage>
</organism>
<comment type="caution">
    <text evidence="8">The sequence shown here is derived from an EMBL/GenBank/DDBJ whole genome shotgun (WGS) entry which is preliminary data.</text>
</comment>
<dbReference type="Gene3D" id="1.10.150.130">
    <property type="match status" value="1"/>
</dbReference>
<dbReference type="Pfam" id="PF00589">
    <property type="entry name" value="Phage_integrase"/>
    <property type="match status" value="1"/>
</dbReference>
<comment type="similarity">
    <text evidence="1">Belongs to the 'phage' integrase family.</text>
</comment>
<feature type="domain" description="Core-binding (CB)" evidence="7">
    <location>
        <begin position="100"/>
        <end position="181"/>
    </location>
</feature>
<dbReference type="eggNOG" id="COG0582">
    <property type="taxonomic scope" value="Bacteria"/>
</dbReference>
<accession>A0A059G168</accession>
<dbReference type="PATRIC" id="fig|1280953.3.peg.4058"/>
<dbReference type="EMBL" id="ARYL01000096">
    <property type="protein sequence ID" value="KCZ97987.1"/>
    <property type="molecule type" value="Genomic_DNA"/>
</dbReference>
<sequence>MPKLAKPLSARAVTALIHSGSGQYTRHAVGGVPGLLLHVSASGARSWVLRASLKGKRGEWGLGAFPEVPLAEAREKAIAARAAISEGVDPTRRERIRKGLTFADAVAEYCETKLDAYRNPKHKAQWRSTLEMYAVPELGQMEVGEITVQEIIRVLDPIWREKTETASRVRGRIEAVLAWATVHGFRKGDNPARWRNNLDKIFSAPDALKRQQNGGGDKRQPALQLDDSARWFAQLKTRKGLAARALEFQALTASRSGAVRLMTWSEVNFAARVWTIQPGRAASKVSRKPHRVPLTETMIALLRDAEKVRRNDYVFPAPRDGAFSDMGLAAVMKRIQERDSVGFLDPISGLPAVPHGLRSTFRNWAAERTEYPREMAEIALGHRIGSAVEQAYFRADMLEKRRAMMSEWGSFLAGSNRKAERLFVASAKEIIRQVEEIKIISQLPEENQSEAMEKLFRALNA</sequence>
<evidence type="ECO:0000256" key="2">
    <source>
        <dbReference type="ARBA" id="ARBA00022908"/>
    </source>
</evidence>
<dbReference type="InterPro" id="IPR002104">
    <property type="entry name" value="Integrase_catalytic"/>
</dbReference>
<dbReference type="InterPro" id="IPR010998">
    <property type="entry name" value="Integrase_recombinase_N"/>
</dbReference>
<evidence type="ECO:0000256" key="1">
    <source>
        <dbReference type="ARBA" id="ARBA00008857"/>
    </source>
</evidence>
<dbReference type="PANTHER" id="PTHR30629">
    <property type="entry name" value="PROPHAGE INTEGRASE"/>
    <property type="match status" value="1"/>
</dbReference>
<dbReference type="InterPro" id="IPR053876">
    <property type="entry name" value="Phage_int_M"/>
</dbReference>
<dbReference type="PROSITE" id="PS51898">
    <property type="entry name" value="TYR_RECOMBINASE"/>
    <property type="match status" value="1"/>
</dbReference>
<keyword evidence="3 5" id="KW-0238">DNA-binding</keyword>
<gene>
    <name evidence="8" type="ORF">HOC_20433</name>
</gene>
<keyword evidence="4" id="KW-0233">DNA recombination</keyword>
<protein>
    <submittedName>
        <fullName evidence="8">Putative P4-family integrase</fullName>
    </submittedName>
</protein>
<reference evidence="8 9" key="1">
    <citation type="journal article" date="2014" name="Antonie Van Leeuwenhoek">
        <title>Hyphomonas beringensis sp. nov. and Hyphomonas chukchiensis sp. nov., isolated from surface seawater of the Bering Sea and Chukchi Sea.</title>
        <authorList>
            <person name="Li C."/>
            <person name="Lai Q."/>
            <person name="Li G."/>
            <person name="Dong C."/>
            <person name="Wang J."/>
            <person name="Liao Y."/>
            <person name="Shao Z."/>
        </authorList>
    </citation>
    <scope>NUCLEOTIDE SEQUENCE [LARGE SCALE GENOMIC DNA]</scope>
    <source>
        <strain evidence="8 9">SCH89</strain>
    </source>
</reference>